<organism evidence="8 9">
    <name type="scientific">Limulus polyphemus</name>
    <name type="common">Atlantic horseshoe crab</name>
    <dbReference type="NCBI Taxonomy" id="6850"/>
    <lineage>
        <taxon>Eukaryota</taxon>
        <taxon>Metazoa</taxon>
        <taxon>Ecdysozoa</taxon>
        <taxon>Arthropoda</taxon>
        <taxon>Chelicerata</taxon>
        <taxon>Merostomata</taxon>
        <taxon>Xiphosura</taxon>
        <taxon>Limulidae</taxon>
        <taxon>Limulus</taxon>
    </lineage>
</organism>
<dbReference type="InterPro" id="IPR035976">
    <property type="entry name" value="Sushi/SCR/CCP_sf"/>
</dbReference>
<keyword evidence="3 5" id="KW-1015">Disulfide bond</keyword>
<feature type="domain" description="Sushi" evidence="7">
    <location>
        <begin position="1045"/>
        <end position="1103"/>
    </location>
</feature>
<dbReference type="Proteomes" id="UP000694941">
    <property type="component" value="Unplaced"/>
</dbReference>
<dbReference type="GeneID" id="111086480"/>
<feature type="compositionally biased region" description="Basic and acidic residues" evidence="6">
    <location>
        <begin position="566"/>
        <end position="591"/>
    </location>
</feature>
<feature type="compositionally biased region" description="Basic and acidic residues" evidence="6">
    <location>
        <begin position="729"/>
        <end position="763"/>
    </location>
</feature>
<dbReference type="PROSITE" id="PS50923">
    <property type="entry name" value="SUSHI"/>
    <property type="match status" value="3"/>
</dbReference>
<keyword evidence="8" id="KW-1185">Reference proteome</keyword>
<feature type="region of interest" description="Disordered" evidence="6">
    <location>
        <begin position="559"/>
        <end position="833"/>
    </location>
</feature>
<dbReference type="SUPFAM" id="SSF57535">
    <property type="entry name" value="Complement control module/SCR domain"/>
    <property type="match status" value="4"/>
</dbReference>
<feature type="domain" description="Sushi" evidence="7">
    <location>
        <begin position="30"/>
        <end position="103"/>
    </location>
</feature>
<feature type="compositionally biased region" description="Polar residues" evidence="6">
    <location>
        <begin position="682"/>
        <end position="692"/>
    </location>
</feature>
<name>A0ABM1SNI6_LIMPO</name>
<feature type="compositionally biased region" description="Polar residues" evidence="6">
    <location>
        <begin position="592"/>
        <end position="602"/>
    </location>
</feature>
<feature type="domain" description="Sushi" evidence="7">
    <location>
        <begin position="163"/>
        <end position="220"/>
    </location>
</feature>
<feature type="compositionally biased region" description="Polar residues" evidence="6">
    <location>
        <begin position="764"/>
        <end position="775"/>
    </location>
</feature>
<evidence type="ECO:0000259" key="7">
    <source>
        <dbReference type="PROSITE" id="PS50923"/>
    </source>
</evidence>
<evidence type="ECO:0000313" key="9">
    <source>
        <dbReference type="RefSeq" id="XP_022245192.1"/>
    </source>
</evidence>
<dbReference type="CDD" id="cd00033">
    <property type="entry name" value="CCP"/>
    <property type="match status" value="4"/>
</dbReference>
<evidence type="ECO:0000256" key="4">
    <source>
        <dbReference type="ARBA" id="ARBA00023180"/>
    </source>
</evidence>
<dbReference type="InterPro" id="IPR000436">
    <property type="entry name" value="Sushi_SCR_CCP_dom"/>
</dbReference>
<evidence type="ECO:0000256" key="6">
    <source>
        <dbReference type="SAM" id="MobiDB-lite"/>
    </source>
</evidence>
<evidence type="ECO:0000256" key="3">
    <source>
        <dbReference type="ARBA" id="ARBA00023157"/>
    </source>
</evidence>
<feature type="compositionally biased region" description="Polar residues" evidence="6">
    <location>
        <begin position="610"/>
        <end position="620"/>
    </location>
</feature>
<feature type="compositionally biased region" description="Polar residues" evidence="6">
    <location>
        <begin position="817"/>
        <end position="826"/>
    </location>
</feature>
<dbReference type="InterPro" id="IPR050350">
    <property type="entry name" value="Compl-Cell_Adhes-Reg"/>
</dbReference>
<reference evidence="9" key="1">
    <citation type="submission" date="2025-08" db="UniProtKB">
        <authorList>
            <consortium name="RefSeq"/>
        </authorList>
    </citation>
    <scope>IDENTIFICATION</scope>
    <source>
        <tissue evidence="9">Muscle</tissue>
    </source>
</reference>
<proteinExistence type="predicted"/>
<evidence type="ECO:0000256" key="5">
    <source>
        <dbReference type="PROSITE-ProRule" id="PRU00302"/>
    </source>
</evidence>
<dbReference type="PANTHER" id="PTHR19325">
    <property type="entry name" value="COMPLEMENT COMPONENT-RELATED SUSHI DOMAIN-CONTAINING"/>
    <property type="match status" value="1"/>
</dbReference>
<dbReference type="Pfam" id="PF00084">
    <property type="entry name" value="Sushi"/>
    <property type="match status" value="3"/>
</dbReference>
<protein>
    <submittedName>
        <fullName evidence="9">Uncharacterized protein LOC111086480 isoform X1</fullName>
    </submittedName>
</protein>
<gene>
    <name evidence="9" type="primary">LOC111086480</name>
</gene>
<keyword evidence="1 5" id="KW-0768">Sushi</keyword>
<dbReference type="RefSeq" id="XP_022245192.1">
    <property type="nucleotide sequence ID" value="XM_022389484.1"/>
</dbReference>
<sequence>MVFQLYRYLKSFVVIFLVVKTERLFIGAELRCEPPQPVTNAVPKIDSQDSYVVGTVVTYKCEKGYRDPVLYELKKADNSAMSQCKVNNSGHAYWTKPSLQCKPQCYSWDLKDVNGLKVFLEGNYMEGENLLFYCTSGYDKVENAVITCNSGIWNSTVMPCQPARCNYSPPSVVNGFTTVSNGSHGMSVSYNCNQFYFLKTPGSIRCSYGHWIGSPAVCKDSRCNSSNLVHWAGFRVKGMKNVYYNLERASVNCKHSYKKMANIICNRGIWTSLSSKHYPCKHGYCRKPKTDGGIVYEGKFCLTSFYCYERARSKYYKEGEKLYITCSQDGVKAQMRCEKGKWTPNLKCKDYEITESKKPSLNRSTATSERKLIIRKMFETYCEIGVYDKDLRIHRAIDGIRLKSGDRIEAGTKIVFHCSYVGIMRLTGVKEMYCYSGEWNEEFPFCFVPTGAEEVMVLVKSSNPKNLYESPRGIYLVRVSAKLHLFCKTVAGLRDVFWVTDARGNIKQDTVYAERGKPIAHIEFHATHAHSGLYTCLYHTGDSVVVQLLVTDFLPNTSQVPKRHEKATSKTESTKRIPKVRDTTTSHKLDSTTRPAQELDTTTSHKLDSTTRPAQELDTTTSHKLDSTTRPAQELDTTTSHKLDSTMRPAQELDTTTSHKLDSTMRPAQELDTTTSHKFDSTTRPAQELDTTTLHKFDSTTRPAQELDTTASLKLESTTRPPQELDTTTSHKFDSTTRPPQEHDTTTSLKLESRARPPQEHDTTASLKLKSTTRPPQEHDTTALLKLESTIRPLQEQDTTASLEFKSTRRPSHEHNTTNSLTSESRTGIPKKHDSAFPLKLESTAGVQKEHESTTPLMFNTSKLPKYQLDPVVQKNKTHCVVDFNNKDLRIFHKRKPIKSGDIVPDGGRIVFHCYPVGRSRLFGFKETLCHRGRWLDKGFPTCQRNHVLGDVVIEFSRKGVIQPGGVVFFPSNENLVVYCKTIGWIGKPQWKAVTFYASIDYCSTWWEPQCRYVHLQTTSVLSGSYTCYVPHGRTLTIQLSFQEIRCPEIRPKEGLIVTYEEWRKLNNVVRFSCRGSLQLIGAKKAQCLRSGKWSKRIPYCRGQS</sequence>
<evidence type="ECO:0000256" key="1">
    <source>
        <dbReference type="ARBA" id="ARBA00022659"/>
    </source>
</evidence>
<dbReference type="SMART" id="SM00032">
    <property type="entry name" value="CCP"/>
    <property type="match status" value="5"/>
</dbReference>
<keyword evidence="4" id="KW-0325">Glycoprotein</keyword>
<feature type="compositionally biased region" description="Polar residues" evidence="6">
    <location>
        <begin position="700"/>
        <end position="728"/>
    </location>
</feature>
<evidence type="ECO:0000256" key="2">
    <source>
        <dbReference type="ARBA" id="ARBA00022737"/>
    </source>
</evidence>
<dbReference type="PANTHER" id="PTHR19325:SF575">
    <property type="entry name" value="LOCOMOTION-RELATED PROTEIN HIKARU GENKI"/>
    <property type="match status" value="1"/>
</dbReference>
<feature type="compositionally biased region" description="Polar residues" evidence="6">
    <location>
        <begin position="628"/>
        <end position="638"/>
    </location>
</feature>
<keyword evidence="2" id="KW-0677">Repeat</keyword>
<dbReference type="Gene3D" id="2.10.70.10">
    <property type="entry name" value="Complement Module, domain 1"/>
    <property type="match status" value="4"/>
</dbReference>
<comment type="caution">
    <text evidence="5">Lacks conserved residue(s) required for the propagation of feature annotation.</text>
</comment>
<feature type="disulfide bond" evidence="5">
    <location>
        <begin position="1074"/>
        <end position="1101"/>
    </location>
</feature>
<evidence type="ECO:0000313" key="8">
    <source>
        <dbReference type="Proteomes" id="UP000694941"/>
    </source>
</evidence>
<accession>A0ABM1SNI6</accession>